<sequence length="591" mass="66963">MSFTPRTSYGNFGSSQYMQYALARTGVAMPNCFTYATARISEIVGHNQPLDRYKVSGASQLWNAYAPEYTRSSIPVLGALAIFSGGVAPYYYGHVAVVEGISDGKITISESSYKEFNFRLNKMYQAPGSYYPNGYNNLRLCGYLIHKELAGVKLTNENGTYTLTVPTNKRRDSPNGIIAETLPTGKKLTYTNVTTFNNLRYISWVETEPNGNKYRYFVYAPNNEATNSGYSESQLINEVGVATLTQNVNKRRDTPTGMVVETLKSGKKLTYTNKWIGNGHRYISWVETEPNGNKYRYFVAVSGSEKYGVDQWATFGGPSTDTTAPQTPTTKSEIDESNVKHWGVDLSEHNIDSIDLSVYDFAIIRCCYGENTDKKLDQWIERMNGLKKPYGLYVYDYAINDDEAKAEAQYTINLAKKYKPELGVWLDMEDADEYKKKRNAWTKERAVQTCKIVCKAIKDAGFYTGIYSSTWFFENWFNDSELNQYDKWVAKWDKNDGLYHSDTSSIGTIHQYTSIDSHSGLSLDKNAMYVDFDHYKSKIADNTQKGDNNENKNDVIEDDTKKEQGSESKELTSLLSMIISLLKKLLSIFGK</sequence>
<evidence type="ECO:0000259" key="3">
    <source>
        <dbReference type="PROSITE" id="PS50911"/>
    </source>
</evidence>
<dbReference type="InterPro" id="IPR017853">
    <property type="entry name" value="GH"/>
</dbReference>
<dbReference type="InterPro" id="IPR038765">
    <property type="entry name" value="Papain-like_cys_pep_sf"/>
</dbReference>
<dbReference type="Pfam" id="PF05257">
    <property type="entry name" value="CHAP"/>
    <property type="match status" value="1"/>
</dbReference>
<protein>
    <submittedName>
        <fullName evidence="4">CHAP domain-containing protein</fullName>
    </submittedName>
</protein>
<comment type="caution">
    <text evidence="4">The sequence shown here is derived from an EMBL/GenBank/DDBJ whole genome shotgun (WGS) entry which is preliminary data.</text>
</comment>
<evidence type="ECO:0000313" key="4">
    <source>
        <dbReference type="EMBL" id="MDX8416945.1"/>
    </source>
</evidence>
<dbReference type="PANTHER" id="PTHR34135">
    <property type="entry name" value="LYSOZYME"/>
    <property type="match status" value="1"/>
</dbReference>
<dbReference type="InterPro" id="IPR002053">
    <property type="entry name" value="Glyco_hydro_25"/>
</dbReference>
<dbReference type="Gene3D" id="3.90.1720.10">
    <property type="entry name" value="endopeptidase domain like (from Nostoc punctiforme)"/>
    <property type="match status" value="1"/>
</dbReference>
<keyword evidence="5" id="KW-1185">Reference proteome</keyword>
<feature type="compositionally biased region" description="Basic and acidic residues" evidence="2">
    <location>
        <begin position="547"/>
        <end position="564"/>
    </location>
</feature>
<dbReference type="EMBL" id="JALBUS010000004">
    <property type="protein sequence ID" value="MDX8416945.1"/>
    <property type="molecule type" value="Genomic_DNA"/>
</dbReference>
<dbReference type="RefSeq" id="WP_320325257.1">
    <property type="nucleotide sequence ID" value="NZ_JALBUS010000004.1"/>
</dbReference>
<gene>
    <name evidence="4" type="ORF">MOZ64_03695</name>
</gene>
<dbReference type="SUPFAM" id="SSF54001">
    <property type="entry name" value="Cysteine proteinases"/>
    <property type="match status" value="1"/>
</dbReference>
<dbReference type="Pfam" id="PF01183">
    <property type="entry name" value="Glyco_hydro_25"/>
    <property type="match status" value="1"/>
</dbReference>
<name>A0ABU4WK55_9FIRM</name>
<dbReference type="SUPFAM" id="SSF51445">
    <property type="entry name" value="(Trans)glycosidases"/>
    <property type="match status" value="1"/>
</dbReference>
<feature type="domain" description="Peptidase C51" evidence="3">
    <location>
        <begin position="7"/>
        <end position="133"/>
    </location>
</feature>
<feature type="region of interest" description="Disordered" evidence="2">
    <location>
        <begin position="541"/>
        <end position="564"/>
    </location>
</feature>
<dbReference type="InterPro" id="IPR007921">
    <property type="entry name" value="CHAP_dom"/>
</dbReference>
<dbReference type="PANTHER" id="PTHR34135:SF2">
    <property type="entry name" value="LYSOZYME"/>
    <property type="match status" value="1"/>
</dbReference>
<evidence type="ECO:0000256" key="2">
    <source>
        <dbReference type="SAM" id="MobiDB-lite"/>
    </source>
</evidence>
<proteinExistence type="inferred from homology"/>
<accession>A0ABU4WK55</accession>
<evidence type="ECO:0000256" key="1">
    <source>
        <dbReference type="ARBA" id="ARBA00010646"/>
    </source>
</evidence>
<comment type="similarity">
    <text evidence="1">Belongs to the glycosyl hydrolase 25 family.</text>
</comment>
<evidence type="ECO:0000313" key="5">
    <source>
        <dbReference type="Proteomes" id="UP001285244"/>
    </source>
</evidence>
<dbReference type="Gene3D" id="2.30.30.40">
    <property type="entry name" value="SH3 Domains"/>
    <property type="match status" value="1"/>
</dbReference>
<organism evidence="4 5">
    <name type="scientific">Absicoccus intestinalis</name>
    <dbReference type="NCBI Taxonomy" id="2926319"/>
    <lineage>
        <taxon>Bacteria</taxon>
        <taxon>Bacillati</taxon>
        <taxon>Bacillota</taxon>
        <taxon>Erysipelotrichia</taxon>
        <taxon>Erysipelotrichales</taxon>
        <taxon>Erysipelotrichaceae</taxon>
        <taxon>Absicoccus</taxon>
    </lineage>
</organism>
<dbReference type="Proteomes" id="UP001285244">
    <property type="component" value="Unassembled WGS sequence"/>
</dbReference>
<reference evidence="4 5" key="1">
    <citation type="submission" date="2022-03" db="EMBL/GenBank/DDBJ databases">
        <title>Novel taxa within the pig intestine.</title>
        <authorList>
            <person name="Wylensek D."/>
            <person name="Bishof K."/>
            <person name="Afrizal A."/>
            <person name="Clavel T."/>
        </authorList>
    </citation>
    <scope>NUCLEOTIDE SEQUENCE [LARGE SCALE GENOMIC DNA]</scope>
    <source>
        <strain evidence="4 5">Cla-KB-P134</strain>
    </source>
</reference>
<dbReference type="PROSITE" id="PS50911">
    <property type="entry name" value="CHAP"/>
    <property type="match status" value="1"/>
</dbReference>
<dbReference type="PROSITE" id="PS51904">
    <property type="entry name" value="GLYCOSYL_HYDROL_F25_2"/>
    <property type="match status" value="1"/>
</dbReference>
<dbReference type="Gene3D" id="3.20.20.80">
    <property type="entry name" value="Glycosidases"/>
    <property type="match status" value="1"/>
</dbReference>